<protein>
    <submittedName>
        <fullName evidence="2">Uncharacterized protein</fullName>
    </submittedName>
</protein>
<gene>
    <name evidence="2" type="ORF">PMW_19</name>
</gene>
<evidence type="ECO:0000313" key="2">
    <source>
        <dbReference type="EMBL" id="ANA49144.1"/>
    </source>
</evidence>
<sequence>MNNVTRFENTKQRRLNWEQEEQRKAERRGHKKRRDIRKSRHTEFEENEE</sequence>
<keyword evidence="3" id="KW-1185">Reference proteome</keyword>
<proteinExistence type="predicted"/>
<accession>A0A1S5R158</accession>
<feature type="compositionally biased region" description="Basic and acidic residues" evidence="1">
    <location>
        <begin position="8"/>
        <end position="24"/>
    </location>
</feature>
<feature type="region of interest" description="Disordered" evidence="1">
    <location>
        <begin position="1"/>
        <end position="49"/>
    </location>
</feature>
<dbReference type="Proteomes" id="UP000223738">
    <property type="component" value="Segment"/>
</dbReference>
<name>A0A1S5R158_9CAUD</name>
<evidence type="ECO:0000256" key="1">
    <source>
        <dbReference type="SAM" id="MobiDB-lite"/>
    </source>
</evidence>
<feature type="compositionally biased region" description="Basic residues" evidence="1">
    <location>
        <begin position="25"/>
        <end position="40"/>
    </location>
</feature>
<reference evidence="2 3" key="1">
    <citation type="submission" date="2016-03" db="EMBL/GenBank/DDBJ databases">
        <title>Characterization of pf16 and phiPMW: Two novel phages infecting Pseudomonas putida PpG1.</title>
        <authorList>
            <person name="Magill D.J."/>
            <person name="Krylov V.N."/>
            <person name="Allen C.C.R."/>
            <person name="McGrath J.W."/>
            <person name="Quinn J.P."/>
            <person name="Kulakov L.A."/>
        </authorList>
    </citation>
    <scope>NUCLEOTIDE SEQUENCE [LARGE SCALE GENOMIC DNA]</scope>
</reference>
<organism evidence="2 3">
    <name type="scientific">Pseudomonas phage phiPMW</name>
    <dbReference type="NCBI Taxonomy" id="1815582"/>
    <lineage>
        <taxon>Viruses</taxon>
        <taxon>Duplodnaviria</taxon>
        <taxon>Heunggongvirae</taxon>
        <taxon>Uroviricota</taxon>
        <taxon>Caudoviricetes</taxon>
        <taxon>Plaisancevirus</taxon>
        <taxon>Plaisancevirus PMW</taxon>
    </lineage>
</organism>
<evidence type="ECO:0000313" key="3">
    <source>
        <dbReference type="Proteomes" id="UP000223738"/>
    </source>
</evidence>
<dbReference type="EMBL" id="KU862660">
    <property type="protein sequence ID" value="ANA49144.1"/>
    <property type="molecule type" value="Genomic_DNA"/>
</dbReference>